<dbReference type="InterPro" id="IPR027434">
    <property type="entry name" value="Homing_endonucl"/>
</dbReference>
<keyword evidence="3 4" id="KW-0131">Cell cycle</keyword>
<organism evidence="9 10">
    <name type="scientific">Corynebacterium genitalium ATCC 33030</name>
    <dbReference type="NCBI Taxonomy" id="585529"/>
    <lineage>
        <taxon>Bacteria</taxon>
        <taxon>Bacillati</taxon>
        <taxon>Actinomycetota</taxon>
        <taxon>Actinomycetes</taxon>
        <taxon>Mycobacteriales</taxon>
        <taxon>Corynebacteriaceae</taxon>
        <taxon>Corynebacterium</taxon>
    </lineage>
</organism>
<comment type="similarity">
    <text evidence="4">Belongs to the WhiA family.</text>
</comment>
<dbReference type="Proteomes" id="UP000004208">
    <property type="component" value="Unassembled WGS sequence"/>
</dbReference>
<evidence type="ECO:0000259" key="7">
    <source>
        <dbReference type="Pfam" id="PF10298"/>
    </source>
</evidence>
<sequence>MGRLSPSDTKRGDTVALTAQVKDELLGVNPSSTDARIAEATAMLRVAGEFDQGLRGIELRADFAERSVADHLAATIRDVCDVKVDVTSSSPGSQSRDVRYEVKVTDGARDVIRRFRLVTASGHPVVGLPRHIISGTIAEVEAAWRGAFLARGSLTEPGRTSALEVVCPRQETALALVGLARRLSVAAKTKETRGTERVYLRDGDAIGILLSRMGAPRVRLEWDEKRKKRQAKQSASHHANFDDANQRRSAQAAAAAAARVDRAMSILGDDVPEHLADAGYLRVKHRHASLEELGRLADPQMTKDAVAGRIRRLLSLADKRAKELGIPDTNAAVAEDS</sequence>
<keyword evidence="10" id="KW-1185">Reference proteome</keyword>
<name>D7WCL9_9CORY</name>
<evidence type="ECO:0000313" key="10">
    <source>
        <dbReference type="Proteomes" id="UP000004208"/>
    </source>
</evidence>
<evidence type="ECO:0000256" key="5">
    <source>
        <dbReference type="SAM" id="MobiDB-lite"/>
    </source>
</evidence>
<dbReference type="InterPro" id="IPR003802">
    <property type="entry name" value="Sporulation_regulator_WhiA"/>
</dbReference>
<evidence type="ECO:0000256" key="1">
    <source>
        <dbReference type="ARBA" id="ARBA00022618"/>
    </source>
</evidence>
<feature type="domain" description="WhiA LAGLIDADG-like" evidence="8">
    <location>
        <begin position="141"/>
        <end position="232"/>
    </location>
</feature>
<dbReference type="GO" id="GO:0051301">
    <property type="term" value="P:cell division"/>
    <property type="evidence" value="ECO:0007669"/>
    <property type="project" value="UniProtKB-UniRule"/>
</dbReference>
<dbReference type="HOGENOM" id="CLU_053282_0_0_11"/>
<feature type="domain" description="Sporulation regulator WhiA C-terminal" evidence="6">
    <location>
        <begin position="238"/>
        <end position="317"/>
    </location>
</feature>
<protein>
    <recommendedName>
        <fullName evidence="4">Probable cell division protein WhiA</fullName>
    </recommendedName>
</protein>
<keyword evidence="2 4" id="KW-0238">DNA-binding</keyword>
<dbReference type="eggNOG" id="COG1481">
    <property type="taxonomic scope" value="Bacteria"/>
</dbReference>
<accession>D7WCL9</accession>
<dbReference type="PANTHER" id="PTHR37307">
    <property type="entry name" value="CELL DIVISION PROTEIN WHIA-RELATED"/>
    <property type="match status" value="1"/>
</dbReference>
<evidence type="ECO:0000313" key="9">
    <source>
        <dbReference type="EMBL" id="EFK53900.1"/>
    </source>
</evidence>
<dbReference type="Gene3D" id="3.10.28.10">
    <property type="entry name" value="Homing endonucleases"/>
    <property type="match status" value="1"/>
</dbReference>
<dbReference type="GO" id="GO:0043937">
    <property type="term" value="P:regulation of sporulation"/>
    <property type="evidence" value="ECO:0007669"/>
    <property type="project" value="InterPro"/>
</dbReference>
<feature type="domain" description="Sporulation transcription regulator WhiA N-terminal" evidence="7">
    <location>
        <begin position="35"/>
        <end position="118"/>
    </location>
</feature>
<dbReference type="EMBL" id="ACLJ02000003">
    <property type="protein sequence ID" value="EFK53900.1"/>
    <property type="molecule type" value="Genomic_DNA"/>
</dbReference>
<dbReference type="InterPro" id="IPR018478">
    <property type="entry name" value="Sporu_reg_WhiA_N_dom"/>
</dbReference>
<gene>
    <name evidence="4" type="primary">whiA</name>
    <name evidence="9" type="ORF">HMPREF0291_11557</name>
</gene>
<dbReference type="STRING" id="585529.HMPREF0291_11557"/>
<dbReference type="Pfam" id="PF14527">
    <property type="entry name" value="LAGLIDADG_WhiA"/>
    <property type="match status" value="1"/>
</dbReference>
<comment type="caution">
    <text evidence="9">The sequence shown here is derived from an EMBL/GenBank/DDBJ whole genome shotgun (WGS) entry which is preliminary data.</text>
</comment>
<dbReference type="Pfam" id="PF10298">
    <property type="entry name" value="WhiA_N"/>
    <property type="match status" value="1"/>
</dbReference>
<dbReference type="Pfam" id="PF02650">
    <property type="entry name" value="HTH_WhiA"/>
    <property type="match status" value="1"/>
</dbReference>
<dbReference type="PANTHER" id="PTHR37307:SF1">
    <property type="entry name" value="CELL DIVISION PROTEIN WHIA-RELATED"/>
    <property type="match status" value="1"/>
</dbReference>
<comment type="function">
    <text evidence="4">Involved in cell division and chromosome segregation.</text>
</comment>
<evidence type="ECO:0000256" key="2">
    <source>
        <dbReference type="ARBA" id="ARBA00023125"/>
    </source>
</evidence>
<evidence type="ECO:0000259" key="6">
    <source>
        <dbReference type="Pfam" id="PF02650"/>
    </source>
</evidence>
<evidence type="ECO:0000256" key="3">
    <source>
        <dbReference type="ARBA" id="ARBA00023306"/>
    </source>
</evidence>
<dbReference type="InterPro" id="IPR039518">
    <property type="entry name" value="WhiA_LAGLIDADG_dom"/>
</dbReference>
<reference evidence="9" key="1">
    <citation type="submission" date="2010-06" db="EMBL/GenBank/DDBJ databases">
        <authorList>
            <person name="Muzny D."/>
            <person name="Qin X."/>
            <person name="Buhay C."/>
            <person name="Dugan-Rocha S."/>
            <person name="Ding Y."/>
            <person name="Chen G."/>
            <person name="Hawes A."/>
            <person name="Holder M."/>
            <person name="Jhangiani S."/>
            <person name="Johnson A."/>
            <person name="Khan Z."/>
            <person name="Li Z."/>
            <person name="Liu W."/>
            <person name="Liu X."/>
            <person name="Perez L."/>
            <person name="Shen H."/>
            <person name="Wang Q."/>
            <person name="Watt J."/>
            <person name="Xi L."/>
            <person name="Xin Y."/>
            <person name="Zhou J."/>
            <person name="Deng J."/>
            <person name="Jiang H."/>
            <person name="Liu Y."/>
            <person name="Qu J."/>
            <person name="Song X.-Z."/>
            <person name="Zhang L."/>
            <person name="Villasana D."/>
            <person name="Johnson A."/>
            <person name="Liu J."/>
            <person name="Liyanage D."/>
            <person name="Lorensuhewa L."/>
            <person name="Robinson T."/>
            <person name="Song A."/>
            <person name="Song B.-B."/>
            <person name="Dinh H."/>
            <person name="Thornton R."/>
            <person name="Coyle M."/>
            <person name="Francisco L."/>
            <person name="Jackson L."/>
            <person name="Javaid M."/>
            <person name="Korchina V."/>
            <person name="Kovar C."/>
            <person name="Mata R."/>
            <person name="Mathew T."/>
            <person name="Ngo R."/>
            <person name="Nguyen L."/>
            <person name="Nguyen N."/>
            <person name="Okwuonu G."/>
            <person name="Ongeri F."/>
            <person name="Pham C."/>
            <person name="Simmons D."/>
            <person name="Wilczek-Boney K."/>
            <person name="Hale W."/>
            <person name="Jakkamsetti A."/>
            <person name="Pham P."/>
            <person name="Ruth R."/>
            <person name="San Lucas F."/>
            <person name="Warren J."/>
            <person name="Zhang J."/>
            <person name="Zhao Z."/>
            <person name="Zhou C."/>
            <person name="Zhu D."/>
            <person name="Lee S."/>
            <person name="Bess C."/>
            <person name="Blankenburg K."/>
            <person name="Forbes L."/>
            <person name="Fu Q."/>
            <person name="Gubbala S."/>
            <person name="Hirani K."/>
            <person name="Jayaseelan J.C."/>
            <person name="Lara F."/>
            <person name="Munidasa M."/>
            <person name="Palculict T."/>
            <person name="Patil S."/>
            <person name="Pu L.-L."/>
            <person name="Saada N."/>
            <person name="Tang L."/>
            <person name="Weissenberger G."/>
            <person name="Zhu Y."/>
            <person name="Hemphill L."/>
            <person name="Shang Y."/>
            <person name="Youmans B."/>
            <person name="Ayvaz T."/>
            <person name="Ross M."/>
            <person name="Santibanez J."/>
            <person name="Aqrawi P."/>
            <person name="Gross S."/>
            <person name="Joshi V."/>
            <person name="Fowler G."/>
            <person name="Nazareth L."/>
            <person name="Reid J."/>
            <person name="Worley K."/>
            <person name="Petrosino J."/>
            <person name="Highlander S."/>
            <person name="Gibbs R."/>
        </authorList>
    </citation>
    <scope>NUCLEOTIDE SEQUENCE [LARGE SCALE GENOMIC DNA]</scope>
    <source>
        <strain evidence="9">ATCC 33030</strain>
    </source>
</reference>
<dbReference type="HAMAP" id="MF_01420">
    <property type="entry name" value="HTH_type_WhiA"/>
    <property type="match status" value="1"/>
</dbReference>
<dbReference type="NCBIfam" id="TIGR00647">
    <property type="entry name" value="DNA_bind_WhiA"/>
    <property type="match status" value="1"/>
</dbReference>
<dbReference type="InterPro" id="IPR023054">
    <property type="entry name" value="Sporulation_regulator_WhiA_C"/>
</dbReference>
<dbReference type="GO" id="GO:0003677">
    <property type="term" value="F:DNA binding"/>
    <property type="evidence" value="ECO:0007669"/>
    <property type="project" value="UniProtKB-UniRule"/>
</dbReference>
<dbReference type="AlphaFoldDB" id="D7WCL9"/>
<keyword evidence="1 4" id="KW-0132">Cell division</keyword>
<feature type="region of interest" description="Disordered" evidence="5">
    <location>
        <begin position="226"/>
        <end position="253"/>
    </location>
</feature>
<evidence type="ECO:0000256" key="4">
    <source>
        <dbReference type="HAMAP-Rule" id="MF_01420"/>
    </source>
</evidence>
<evidence type="ECO:0000259" key="8">
    <source>
        <dbReference type="Pfam" id="PF14527"/>
    </source>
</evidence>
<proteinExistence type="inferred from homology"/>